<proteinExistence type="predicted"/>
<name>A0A9X3NQ98_9ACTN</name>
<sequence>MAGMLPGAVAAEWSKARTTWSTHAALLGAAVAVAAVVLIGVAAVNTWEGLPAARRDAMVVAPLDRVVVLPLSIALGVLGVLTMTREYTTGMIRVSLAAVPHRGAVLAAKALVVAAITLVAGVAGVGATSLLTRWAAGDRPLGFNSLPLDNEIPVVLAQGVSVMVIALAALGAATLLRSTAASIAALVAVVFLAPTIARNLPDPWADRLSSVLPGNLPYQVVEDTYTGHAFEGVLPPWAAAALMAGYALVPLLAGALALYRRDA</sequence>
<keyword evidence="1" id="KW-1133">Transmembrane helix</keyword>
<dbReference type="Pfam" id="PF12679">
    <property type="entry name" value="ABC2_membrane_2"/>
    <property type="match status" value="1"/>
</dbReference>
<accession>A0A9X3NQ98</accession>
<dbReference type="RefSeq" id="WP_270075139.1">
    <property type="nucleotide sequence ID" value="NZ_JAJAQC010000088.1"/>
</dbReference>
<reference evidence="2" key="1">
    <citation type="submission" date="2021-10" db="EMBL/GenBank/DDBJ databases">
        <title>Streptomonospora sp. nov., isolated from mangrove soil.</title>
        <authorList>
            <person name="Chen X."/>
            <person name="Ge X."/>
            <person name="Liu W."/>
        </authorList>
    </citation>
    <scope>NUCLEOTIDE SEQUENCE</scope>
    <source>
        <strain evidence="2">S1-112</strain>
    </source>
</reference>
<evidence type="ECO:0000313" key="2">
    <source>
        <dbReference type="EMBL" id="MDA0567904.1"/>
    </source>
</evidence>
<dbReference type="Proteomes" id="UP001140076">
    <property type="component" value="Unassembled WGS sequence"/>
</dbReference>
<organism evidence="2 3">
    <name type="scientific">Streptomonospora mangrovi</name>
    <dbReference type="NCBI Taxonomy" id="2883123"/>
    <lineage>
        <taxon>Bacteria</taxon>
        <taxon>Bacillati</taxon>
        <taxon>Actinomycetota</taxon>
        <taxon>Actinomycetes</taxon>
        <taxon>Streptosporangiales</taxon>
        <taxon>Nocardiopsidaceae</taxon>
        <taxon>Streptomonospora</taxon>
    </lineage>
</organism>
<feature type="transmembrane region" description="Helical" evidence="1">
    <location>
        <begin position="105"/>
        <end position="132"/>
    </location>
</feature>
<feature type="transmembrane region" description="Helical" evidence="1">
    <location>
        <begin position="152"/>
        <end position="173"/>
    </location>
</feature>
<keyword evidence="1" id="KW-0812">Transmembrane</keyword>
<dbReference type="AlphaFoldDB" id="A0A9X3NQ98"/>
<keyword evidence="3" id="KW-1185">Reference proteome</keyword>
<feature type="transmembrane region" description="Helical" evidence="1">
    <location>
        <begin position="67"/>
        <end position="84"/>
    </location>
</feature>
<feature type="transmembrane region" description="Helical" evidence="1">
    <location>
        <begin position="237"/>
        <end position="259"/>
    </location>
</feature>
<gene>
    <name evidence="2" type="ORF">LG943_26810</name>
</gene>
<protein>
    <submittedName>
        <fullName evidence="2">ABC transporter permease subunit</fullName>
    </submittedName>
</protein>
<evidence type="ECO:0000256" key="1">
    <source>
        <dbReference type="SAM" id="Phobius"/>
    </source>
</evidence>
<feature type="transmembrane region" description="Helical" evidence="1">
    <location>
        <begin position="180"/>
        <end position="197"/>
    </location>
</feature>
<comment type="caution">
    <text evidence="2">The sequence shown here is derived from an EMBL/GenBank/DDBJ whole genome shotgun (WGS) entry which is preliminary data.</text>
</comment>
<dbReference type="GO" id="GO:0140359">
    <property type="term" value="F:ABC-type transporter activity"/>
    <property type="evidence" value="ECO:0007669"/>
    <property type="project" value="InterPro"/>
</dbReference>
<keyword evidence="1" id="KW-0472">Membrane</keyword>
<feature type="transmembrane region" description="Helical" evidence="1">
    <location>
        <begin position="24"/>
        <end position="47"/>
    </location>
</feature>
<dbReference type="GO" id="GO:0005886">
    <property type="term" value="C:plasma membrane"/>
    <property type="evidence" value="ECO:0007669"/>
    <property type="project" value="UniProtKB-SubCell"/>
</dbReference>
<evidence type="ECO:0000313" key="3">
    <source>
        <dbReference type="Proteomes" id="UP001140076"/>
    </source>
</evidence>
<dbReference type="EMBL" id="JAJAQC010000088">
    <property type="protein sequence ID" value="MDA0567904.1"/>
    <property type="molecule type" value="Genomic_DNA"/>
</dbReference>